<accession>A0A1N7GAX4</accession>
<keyword evidence="1" id="KW-0472">Membrane</keyword>
<proteinExistence type="predicted"/>
<evidence type="ECO:0000313" key="2">
    <source>
        <dbReference type="EMBL" id="SIS09707.1"/>
    </source>
</evidence>
<reference evidence="2" key="1">
    <citation type="submission" date="2017-01" db="EMBL/GenBank/DDBJ databases">
        <authorList>
            <person name="Mah S.A."/>
            <person name="Swanson W.J."/>
            <person name="Moy G.W."/>
            <person name="Vacquier V.D."/>
        </authorList>
    </citation>
    <scope>NUCLEOTIDE SEQUENCE [LARGE SCALE GENOMIC DNA]</scope>
    <source>
        <strain evidence="2">DSM 21768</strain>
    </source>
</reference>
<keyword evidence="1" id="KW-1133">Transmembrane helix</keyword>
<feature type="transmembrane region" description="Helical" evidence="1">
    <location>
        <begin position="6"/>
        <end position="25"/>
    </location>
</feature>
<feature type="transmembrane region" description="Helical" evidence="1">
    <location>
        <begin position="37"/>
        <end position="59"/>
    </location>
</feature>
<organism evidence="2 4">
    <name type="scientific">Moraxella cuniculi DSM 21768</name>
    <dbReference type="NCBI Taxonomy" id="1122245"/>
    <lineage>
        <taxon>Bacteria</taxon>
        <taxon>Pseudomonadati</taxon>
        <taxon>Pseudomonadota</taxon>
        <taxon>Gammaproteobacteria</taxon>
        <taxon>Moraxellales</taxon>
        <taxon>Moraxellaceae</taxon>
        <taxon>Moraxella</taxon>
    </lineage>
</organism>
<sequence>MTWWNLLICLIGMITGIYTFIKHLNSFNDRKTRTGDAWLVAVGTLGWSISLLDMIDSLLDNVLMHSQAETLGNVLMLIFWLGVILQVQKHCLKIKLRKRKSA</sequence>
<dbReference type="RefSeq" id="WP_076556235.1">
    <property type="nucleotide sequence ID" value="NZ_FTNU01000030.1"/>
</dbReference>
<protein>
    <submittedName>
        <fullName evidence="2">Uncharacterized protein</fullName>
    </submittedName>
</protein>
<gene>
    <name evidence="2" type="ORF">SAMN02745664_1302</name>
    <name evidence="3" type="ORF">SAMN02745664_1392</name>
</gene>
<evidence type="ECO:0000256" key="1">
    <source>
        <dbReference type="SAM" id="Phobius"/>
    </source>
</evidence>
<dbReference type="AlphaFoldDB" id="A0A1N7GAX4"/>
<feature type="transmembrane region" description="Helical" evidence="1">
    <location>
        <begin position="71"/>
        <end position="92"/>
    </location>
</feature>
<dbReference type="EMBL" id="FTNU01000039">
    <property type="protein sequence ID" value="SIS10443.1"/>
    <property type="molecule type" value="Genomic_DNA"/>
</dbReference>
<dbReference type="Proteomes" id="UP000187495">
    <property type="component" value="Unassembled WGS sequence"/>
</dbReference>
<keyword evidence="1" id="KW-0812">Transmembrane</keyword>
<keyword evidence="4" id="KW-1185">Reference proteome</keyword>
<dbReference type="EMBL" id="FTNU01000030">
    <property type="protein sequence ID" value="SIS09707.1"/>
    <property type="molecule type" value="Genomic_DNA"/>
</dbReference>
<evidence type="ECO:0000313" key="4">
    <source>
        <dbReference type="Proteomes" id="UP000187495"/>
    </source>
</evidence>
<dbReference type="STRING" id="34061.B0189_09800"/>
<name>A0A1N7GAX4_9GAMM</name>
<reference evidence="4" key="2">
    <citation type="submission" date="2017-01" db="EMBL/GenBank/DDBJ databases">
        <authorList>
            <person name="Varghese N."/>
            <person name="Submissions S."/>
        </authorList>
    </citation>
    <scope>NUCLEOTIDE SEQUENCE [LARGE SCALE GENOMIC DNA]</scope>
    <source>
        <strain evidence="4">DSM 21768</strain>
    </source>
</reference>
<evidence type="ECO:0000313" key="3">
    <source>
        <dbReference type="EMBL" id="SIS10443.1"/>
    </source>
</evidence>